<comment type="caution">
    <text evidence="2">The sequence shown here is derived from an EMBL/GenBank/DDBJ whole genome shotgun (WGS) entry which is preliminary data.</text>
</comment>
<organism evidence="2 3">
    <name type="scientific">[Mycobacterium] manitobense</name>
    <dbReference type="NCBI Taxonomy" id="190147"/>
    <lineage>
        <taxon>Bacteria</taxon>
        <taxon>Bacillati</taxon>
        <taxon>Actinomycetota</taxon>
        <taxon>Actinomycetes</taxon>
        <taxon>Mycobacteriales</taxon>
        <taxon>Mycobacteriaceae</taxon>
        <taxon>Mycolicibacterium</taxon>
    </lineage>
</organism>
<keyword evidence="3" id="KW-1185">Reference proteome</keyword>
<evidence type="ECO:0000256" key="1">
    <source>
        <dbReference type="SAM" id="MobiDB-lite"/>
    </source>
</evidence>
<sequence length="77" mass="8216">MVDEVRAATIGRDGAQPGDPRRGVRAVIDAMAQDAPPRRLVLGNEGFDAAVSTLEASLAEIRDLESRSRGADFPPEQ</sequence>
<protein>
    <submittedName>
        <fullName evidence="2">Uncharacterized protein</fullName>
    </submittedName>
</protein>
<dbReference type="EMBL" id="JACKSJ010000096">
    <property type="protein sequence ID" value="MCV7170717.1"/>
    <property type="molecule type" value="Genomic_DNA"/>
</dbReference>
<dbReference type="Proteomes" id="UP001140293">
    <property type="component" value="Unassembled WGS sequence"/>
</dbReference>
<reference evidence="2" key="2">
    <citation type="journal article" date="2022" name="BMC Genomics">
        <title>Comparative genome analysis of mycobacteria focusing on tRNA and non-coding RNA.</title>
        <authorList>
            <person name="Behra P.R.K."/>
            <person name="Pettersson B.M.F."/>
            <person name="Ramesh M."/>
            <person name="Das S."/>
            <person name="Dasgupta S."/>
            <person name="Kirsebom L.A."/>
        </authorList>
    </citation>
    <scope>NUCLEOTIDE SEQUENCE</scope>
    <source>
        <strain evidence="2">DSM 44615</strain>
    </source>
</reference>
<reference evidence="2" key="1">
    <citation type="submission" date="2020-07" db="EMBL/GenBank/DDBJ databases">
        <authorList>
            <person name="Pettersson B.M.F."/>
            <person name="Behra P.R.K."/>
            <person name="Ramesh M."/>
            <person name="Das S."/>
            <person name="Dasgupta S."/>
            <person name="Kirsebom L.A."/>
        </authorList>
    </citation>
    <scope>NUCLEOTIDE SEQUENCE</scope>
    <source>
        <strain evidence="2">DSM 44615</strain>
    </source>
</reference>
<name>A0A9X3BWR5_9MYCO</name>
<accession>A0A9X3BWR5</accession>
<evidence type="ECO:0000313" key="3">
    <source>
        <dbReference type="Proteomes" id="UP001140293"/>
    </source>
</evidence>
<dbReference type="RefSeq" id="WP_308214615.1">
    <property type="nucleotide sequence ID" value="NZ_JACKSJ010000096.1"/>
</dbReference>
<evidence type="ECO:0000313" key="2">
    <source>
        <dbReference type="EMBL" id="MCV7170717.1"/>
    </source>
</evidence>
<proteinExistence type="predicted"/>
<dbReference type="AlphaFoldDB" id="A0A9X3BWR5"/>
<gene>
    <name evidence="2" type="ORF">H7I41_12410</name>
</gene>
<feature type="region of interest" description="Disordered" evidence="1">
    <location>
        <begin position="1"/>
        <end position="21"/>
    </location>
</feature>